<dbReference type="RefSeq" id="WP_188504660.1">
    <property type="nucleotide sequence ID" value="NZ_BMER01000001.1"/>
</dbReference>
<protein>
    <recommendedName>
        <fullName evidence="5">Enoyl-CoA hydratase/carnithine racemase</fullName>
    </recommendedName>
</protein>
<dbReference type="EMBL" id="BMER01000001">
    <property type="protein sequence ID" value="GGG78636.1"/>
    <property type="molecule type" value="Genomic_DNA"/>
</dbReference>
<dbReference type="PANTHER" id="PTHR11941">
    <property type="entry name" value="ENOYL-COA HYDRATASE-RELATED"/>
    <property type="match status" value="1"/>
</dbReference>
<comment type="caution">
    <text evidence="3">The sequence shown here is derived from an EMBL/GenBank/DDBJ whole genome shotgun (WGS) entry which is preliminary data.</text>
</comment>
<evidence type="ECO:0000313" key="4">
    <source>
        <dbReference type="Proteomes" id="UP000660862"/>
    </source>
</evidence>
<dbReference type="AlphaFoldDB" id="A0A917M5J9"/>
<dbReference type="Pfam" id="PF00378">
    <property type="entry name" value="ECH_1"/>
    <property type="match status" value="1"/>
</dbReference>
<evidence type="ECO:0000256" key="1">
    <source>
        <dbReference type="ARBA" id="ARBA00005254"/>
    </source>
</evidence>
<dbReference type="CDD" id="cd06558">
    <property type="entry name" value="crotonase-like"/>
    <property type="match status" value="1"/>
</dbReference>
<dbReference type="GO" id="GO:0006635">
    <property type="term" value="P:fatty acid beta-oxidation"/>
    <property type="evidence" value="ECO:0007669"/>
    <property type="project" value="TreeGrafter"/>
</dbReference>
<gene>
    <name evidence="3" type="ORF">GCM10007415_08370</name>
</gene>
<comment type="similarity">
    <text evidence="1 2">Belongs to the enoyl-CoA hydratase/isomerase family.</text>
</comment>
<dbReference type="PANTHER" id="PTHR11941:SF45">
    <property type="entry name" value="ENOYL-COA DELTA ISOMERASE 1, MITOCHONDRIAL"/>
    <property type="match status" value="1"/>
</dbReference>
<dbReference type="SUPFAM" id="SSF52096">
    <property type="entry name" value="ClpP/crotonase"/>
    <property type="match status" value="1"/>
</dbReference>
<evidence type="ECO:0000313" key="3">
    <source>
        <dbReference type="EMBL" id="GGG78636.1"/>
    </source>
</evidence>
<sequence>MSFIRITIEDRIAHVHLDRGKSNAIDQQMLEELGQAVVDAQENPAVEGLLLHGNEGFFSAGLDLIALYDYSEDEVRRFWHTFMDVIRKLVAFDKPAVAAISGHSPAGGCVLAICCDYRVMADGDFIIGLNEVPVGIIVPDSIFQLYRFWLGAAKAYHFLLEGRLLKPREALEAGLVDEVVDMRSIRTAAVRQLRKYTQYERNAWRQSKRNMRQQLIAAFDANQTEIIDAVLKQWWSPATRAILKTIIDNLKK</sequence>
<dbReference type="Proteomes" id="UP000660862">
    <property type="component" value="Unassembled WGS sequence"/>
</dbReference>
<keyword evidence="4" id="KW-1185">Reference proteome</keyword>
<evidence type="ECO:0000256" key="2">
    <source>
        <dbReference type="RuleBase" id="RU003707"/>
    </source>
</evidence>
<dbReference type="PROSITE" id="PS00166">
    <property type="entry name" value="ENOYL_COA_HYDRATASE"/>
    <property type="match status" value="1"/>
</dbReference>
<dbReference type="InterPro" id="IPR001753">
    <property type="entry name" value="Enoyl-CoA_hydra/iso"/>
</dbReference>
<organism evidence="3 4">
    <name type="scientific">Parapedobacter pyrenivorans</name>
    <dbReference type="NCBI Taxonomy" id="1305674"/>
    <lineage>
        <taxon>Bacteria</taxon>
        <taxon>Pseudomonadati</taxon>
        <taxon>Bacteroidota</taxon>
        <taxon>Sphingobacteriia</taxon>
        <taxon>Sphingobacteriales</taxon>
        <taxon>Sphingobacteriaceae</taxon>
        <taxon>Parapedobacter</taxon>
    </lineage>
</organism>
<name>A0A917M5J9_9SPHI</name>
<evidence type="ECO:0008006" key="5">
    <source>
        <dbReference type="Google" id="ProtNLM"/>
    </source>
</evidence>
<reference evidence="3" key="1">
    <citation type="journal article" date="2014" name="Int. J. Syst. Evol. Microbiol.">
        <title>Complete genome sequence of Corynebacterium casei LMG S-19264T (=DSM 44701T), isolated from a smear-ripened cheese.</title>
        <authorList>
            <consortium name="US DOE Joint Genome Institute (JGI-PGF)"/>
            <person name="Walter F."/>
            <person name="Albersmeier A."/>
            <person name="Kalinowski J."/>
            <person name="Ruckert C."/>
        </authorList>
    </citation>
    <scope>NUCLEOTIDE SEQUENCE</scope>
    <source>
        <strain evidence="3">CGMCC 1.12195</strain>
    </source>
</reference>
<proteinExistence type="inferred from homology"/>
<dbReference type="Gene3D" id="3.90.226.10">
    <property type="entry name" value="2-enoyl-CoA Hydratase, Chain A, domain 1"/>
    <property type="match status" value="1"/>
</dbReference>
<reference evidence="3" key="2">
    <citation type="submission" date="2020-09" db="EMBL/GenBank/DDBJ databases">
        <authorList>
            <person name="Sun Q."/>
            <person name="Zhou Y."/>
        </authorList>
    </citation>
    <scope>NUCLEOTIDE SEQUENCE</scope>
    <source>
        <strain evidence="3">CGMCC 1.12195</strain>
    </source>
</reference>
<accession>A0A917M5J9</accession>
<dbReference type="InterPro" id="IPR029045">
    <property type="entry name" value="ClpP/crotonase-like_dom_sf"/>
</dbReference>
<dbReference type="InterPro" id="IPR018376">
    <property type="entry name" value="Enoyl-CoA_hyd/isom_CS"/>
</dbReference>
<dbReference type="GO" id="GO:0003824">
    <property type="term" value="F:catalytic activity"/>
    <property type="evidence" value="ECO:0007669"/>
    <property type="project" value="InterPro"/>
</dbReference>